<organism evidence="5 6">
    <name type="scientific">Motilimonas cestriensis</name>
    <dbReference type="NCBI Taxonomy" id="2742685"/>
    <lineage>
        <taxon>Bacteria</taxon>
        <taxon>Pseudomonadati</taxon>
        <taxon>Pseudomonadota</taxon>
        <taxon>Gammaproteobacteria</taxon>
        <taxon>Alteromonadales</taxon>
        <taxon>Alteromonadales genera incertae sedis</taxon>
        <taxon>Motilimonas</taxon>
    </lineage>
</organism>
<dbReference type="InterPro" id="IPR013751">
    <property type="entry name" value="ACP_syn_III_N"/>
</dbReference>
<protein>
    <submittedName>
        <fullName evidence="5">Beta-ketoacyl-ACP synthase III</fullName>
    </submittedName>
</protein>
<feature type="domain" description="Beta-ketoacyl-[acyl-carrier-protein] synthase III N-terminal" evidence="4">
    <location>
        <begin position="151"/>
        <end position="228"/>
    </location>
</feature>
<dbReference type="PANTHER" id="PTHR34069:SF2">
    <property type="entry name" value="BETA-KETOACYL-[ACYL-CARRIER-PROTEIN] SYNTHASE III"/>
    <property type="match status" value="1"/>
</dbReference>
<dbReference type="Proteomes" id="UP001201273">
    <property type="component" value="Unassembled WGS sequence"/>
</dbReference>
<dbReference type="EMBL" id="JAIMJA010000001">
    <property type="protein sequence ID" value="MCE2593400.1"/>
    <property type="molecule type" value="Genomic_DNA"/>
</dbReference>
<dbReference type="InterPro" id="IPR016039">
    <property type="entry name" value="Thiolase-like"/>
</dbReference>
<dbReference type="NCBIfam" id="NF005703">
    <property type="entry name" value="PRK07515.1"/>
    <property type="match status" value="1"/>
</dbReference>
<proteinExistence type="predicted"/>
<keyword evidence="6" id="KW-1185">Reference proteome</keyword>
<accession>A0ABS8W531</accession>
<gene>
    <name evidence="5" type="ORF">K6Y31_01015</name>
</gene>
<dbReference type="Gene3D" id="3.40.47.10">
    <property type="match status" value="2"/>
</dbReference>
<keyword evidence="2" id="KW-0012">Acyltransferase</keyword>
<dbReference type="Pfam" id="PF08541">
    <property type="entry name" value="ACP_syn_III_C"/>
    <property type="match status" value="1"/>
</dbReference>
<dbReference type="InterPro" id="IPR013747">
    <property type="entry name" value="ACP_syn_III_C"/>
</dbReference>
<dbReference type="PANTHER" id="PTHR34069">
    <property type="entry name" value="3-OXOACYL-[ACYL-CARRIER-PROTEIN] SYNTHASE 3"/>
    <property type="match status" value="1"/>
</dbReference>
<dbReference type="Pfam" id="PF08545">
    <property type="entry name" value="ACP_syn_III"/>
    <property type="match status" value="1"/>
</dbReference>
<dbReference type="RefSeq" id="WP_233051012.1">
    <property type="nucleotide sequence ID" value="NZ_JAIMJA010000001.1"/>
</dbReference>
<evidence type="ECO:0000313" key="6">
    <source>
        <dbReference type="Proteomes" id="UP001201273"/>
    </source>
</evidence>
<dbReference type="SUPFAM" id="SSF53901">
    <property type="entry name" value="Thiolase-like"/>
    <property type="match status" value="2"/>
</dbReference>
<comment type="caution">
    <text evidence="5">The sequence shown here is derived from an EMBL/GenBank/DDBJ whole genome shotgun (WGS) entry which is preliminary data.</text>
</comment>
<feature type="domain" description="Beta-ketoacyl-[acyl-carrier-protein] synthase III C-terminal" evidence="3">
    <location>
        <begin position="280"/>
        <end position="365"/>
    </location>
</feature>
<name>A0ABS8W531_9GAMM</name>
<keyword evidence="1" id="KW-0808">Transferase</keyword>
<evidence type="ECO:0000313" key="5">
    <source>
        <dbReference type="EMBL" id="MCE2593400.1"/>
    </source>
</evidence>
<evidence type="ECO:0000259" key="3">
    <source>
        <dbReference type="Pfam" id="PF08541"/>
    </source>
</evidence>
<evidence type="ECO:0000259" key="4">
    <source>
        <dbReference type="Pfam" id="PF08545"/>
    </source>
</evidence>
<evidence type="ECO:0000256" key="1">
    <source>
        <dbReference type="ARBA" id="ARBA00022679"/>
    </source>
</evidence>
<reference evidence="5 6" key="1">
    <citation type="journal article" date="2022" name="Environ. Microbiol. Rep.">
        <title>Eco-phylogenetic analyses reveal divergent evolution of vitamin B12 metabolism in the marine bacterial family 'Psychromonadaceae'.</title>
        <authorList>
            <person name="Jin X."/>
            <person name="Yang Y."/>
            <person name="Cao H."/>
            <person name="Gao B."/>
            <person name="Zhao Z."/>
        </authorList>
    </citation>
    <scope>NUCLEOTIDE SEQUENCE [LARGE SCALE GENOMIC DNA]</scope>
    <source>
        <strain evidence="5 6">MKS20</strain>
    </source>
</reference>
<evidence type="ECO:0000256" key="2">
    <source>
        <dbReference type="ARBA" id="ARBA00023315"/>
    </source>
</evidence>
<sequence length="367" mass="39755">MVPSFLTATGIFIPPFCVKNQDLVVAYNQYAQFFNLENAASIDVGQVAAKLRSDDDFILRHSGILQRYYVTAEGVLDPDVMCPLLPEIDEEHTSLMAEMGKNAALDALHQASVQGHEVDLIIVAASNVQRAYPALAIEIQDLLGASGLAFDLCGAECSAVMAMQLASQAIACGTATKALIISPEIGSAQTDFRDRETHFLLGDACSALLVENIAKTDALEIVNFNIASQFSNQIRNNFGFLNRLAPDSLYSKDKLFHQTPPSFPAIADAICTHLQQHLTELKLPLADVTQYFLQPTNRVLNQLIAEQLLTDVTEKRVPDCVAQYGGTGAAGLGLSFHLHQQLSASDYCVWVAFGAGFSVASMVLKKC</sequence>